<dbReference type="Proteomes" id="UP001597479">
    <property type="component" value="Unassembled WGS sequence"/>
</dbReference>
<dbReference type="Pfam" id="PF00392">
    <property type="entry name" value="GntR"/>
    <property type="match status" value="1"/>
</dbReference>
<dbReference type="InterPro" id="IPR036390">
    <property type="entry name" value="WH_DNA-bd_sf"/>
</dbReference>
<dbReference type="InterPro" id="IPR036388">
    <property type="entry name" value="WH-like_DNA-bd_sf"/>
</dbReference>
<accession>A0ABW5VRS4</accession>
<comment type="caution">
    <text evidence="5">The sequence shown here is derived from an EMBL/GenBank/DDBJ whole genome shotgun (WGS) entry which is preliminary data.</text>
</comment>
<dbReference type="CDD" id="cd07377">
    <property type="entry name" value="WHTH_GntR"/>
    <property type="match status" value="1"/>
</dbReference>
<dbReference type="InterPro" id="IPR000524">
    <property type="entry name" value="Tscrpt_reg_HTH_GntR"/>
</dbReference>
<keyword evidence="3" id="KW-0804">Transcription</keyword>
<evidence type="ECO:0000259" key="4">
    <source>
        <dbReference type="PROSITE" id="PS50949"/>
    </source>
</evidence>
<proteinExistence type="predicted"/>
<dbReference type="SMART" id="SM00866">
    <property type="entry name" value="UTRA"/>
    <property type="match status" value="1"/>
</dbReference>
<dbReference type="PANTHER" id="PTHR44846:SF17">
    <property type="entry name" value="GNTR-FAMILY TRANSCRIPTIONAL REGULATOR"/>
    <property type="match status" value="1"/>
</dbReference>
<gene>
    <name evidence="5" type="ORF">ACFS27_12475</name>
</gene>
<reference evidence="6" key="1">
    <citation type="journal article" date="2019" name="Int. J. Syst. Evol. Microbiol.">
        <title>The Global Catalogue of Microorganisms (GCM) 10K type strain sequencing project: providing services to taxonomists for standard genome sequencing and annotation.</title>
        <authorList>
            <consortium name="The Broad Institute Genomics Platform"/>
            <consortium name="The Broad Institute Genome Sequencing Center for Infectious Disease"/>
            <person name="Wu L."/>
            <person name="Ma J."/>
        </authorList>
    </citation>
    <scope>NUCLEOTIDE SEQUENCE [LARGE SCALE GENOMIC DNA]</scope>
    <source>
        <strain evidence="6">CCM 7044</strain>
    </source>
</reference>
<dbReference type="Pfam" id="PF07702">
    <property type="entry name" value="UTRA"/>
    <property type="match status" value="1"/>
</dbReference>
<dbReference type="PANTHER" id="PTHR44846">
    <property type="entry name" value="MANNOSYL-D-GLYCERATE TRANSPORT/METABOLISM SYSTEM REPRESSOR MNGR-RELATED"/>
    <property type="match status" value="1"/>
</dbReference>
<keyword evidence="1" id="KW-0805">Transcription regulation</keyword>
<dbReference type="EMBL" id="JBHUOG010000001">
    <property type="protein sequence ID" value="MFD2794364.1"/>
    <property type="molecule type" value="Genomic_DNA"/>
</dbReference>
<dbReference type="InterPro" id="IPR050679">
    <property type="entry name" value="Bact_HTH_transcr_reg"/>
</dbReference>
<dbReference type="RefSeq" id="WP_377183370.1">
    <property type="nucleotide sequence ID" value="NZ_JBHUOG010000001.1"/>
</dbReference>
<evidence type="ECO:0000256" key="2">
    <source>
        <dbReference type="ARBA" id="ARBA00023125"/>
    </source>
</evidence>
<evidence type="ECO:0000256" key="3">
    <source>
        <dbReference type="ARBA" id="ARBA00023163"/>
    </source>
</evidence>
<name>A0ABW5VRS4_9MICO</name>
<dbReference type="PROSITE" id="PS50949">
    <property type="entry name" value="HTH_GNTR"/>
    <property type="match status" value="1"/>
</dbReference>
<feature type="domain" description="HTH gntR-type" evidence="4">
    <location>
        <begin position="8"/>
        <end position="76"/>
    </location>
</feature>
<evidence type="ECO:0000313" key="6">
    <source>
        <dbReference type="Proteomes" id="UP001597479"/>
    </source>
</evidence>
<dbReference type="InterPro" id="IPR011663">
    <property type="entry name" value="UTRA"/>
</dbReference>
<dbReference type="InterPro" id="IPR028978">
    <property type="entry name" value="Chorismate_lyase_/UTRA_dom_sf"/>
</dbReference>
<dbReference type="SMART" id="SM00345">
    <property type="entry name" value="HTH_GNTR"/>
    <property type="match status" value="1"/>
</dbReference>
<dbReference type="SUPFAM" id="SSF64288">
    <property type="entry name" value="Chorismate lyase-like"/>
    <property type="match status" value="1"/>
</dbReference>
<dbReference type="Gene3D" id="3.40.1410.10">
    <property type="entry name" value="Chorismate lyase-like"/>
    <property type="match status" value="1"/>
</dbReference>
<organism evidence="5 6">
    <name type="scientific">Promicromonospora vindobonensis</name>
    <dbReference type="NCBI Taxonomy" id="195748"/>
    <lineage>
        <taxon>Bacteria</taxon>
        <taxon>Bacillati</taxon>
        <taxon>Actinomycetota</taxon>
        <taxon>Actinomycetes</taxon>
        <taxon>Micrococcales</taxon>
        <taxon>Promicromonosporaceae</taxon>
        <taxon>Promicromonospora</taxon>
    </lineage>
</organism>
<sequence>MADGGSRAKKYHQIADAIRAQIRAGDLPVGSRLPAETAIAADHNTSVPTVRQAMGVLRAEGLIESRHGVGTFVRETQRFERRSRHRYGAARARAGLMNNTFRHDIVGAGPEPAPERIASAMGIAAGTEVIVRRRDLYDDKNELQEIGASYLPADFAAGTYLAVPKVVPKALFRCVEEITGRRYAYALDHWIARPAAVEEAEAFGLPLGAYVVHIVHTATDENGDALEVSESIWPADRLAFIDEYDIPAEADPDALKSDI</sequence>
<keyword evidence="6" id="KW-1185">Reference proteome</keyword>
<protein>
    <submittedName>
        <fullName evidence="5">GntR family transcriptional regulator</fullName>
    </submittedName>
</protein>
<dbReference type="SUPFAM" id="SSF46785">
    <property type="entry name" value="Winged helix' DNA-binding domain"/>
    <property type="match status" value="1"/>
</dbReference>
<keyword evidence="2" id="KW-0238">DNA-binding</keyword>
<evidence type="ECO:0000313" key="5">
    <source>
        <dbReference type="EMBL" id="MFD2794364.1"/>
    </source>
</evidence>
<evidence type="ECO:0000256" key="1">
    <source>
        <dbReference type="ARBA" id="ARBA00023015"/>
    </source>
</evidence>
<dbReference type="Gene3D" id="1.10.10.10">
    <property type="entry name" value="Winged helix-like DNA-binding domain superfamily/Winged helix DNA-binding domain"/>
    <property type="match status" value="1"/>
</dbReference>